<dbReference type="STRING" id="1284197.S8AEH3"/>
<evidence type="ECO:0000313" key="4">
    <source>
        <dbReference type="Proteomes" id="UP000015100"/>
    </source>
</evidence>
<proteinExistence type="predicted"/>
<gene>
    <name evidence="3" type="ORF">H072_6628</name>
</gene>
<organism evidence="3 4">
    <name type="scientific">Dactylellina haptotyla (strain CBS 200.50)</name>
    <name type="common">Nematode-trapping fungus</name>
    <name type="synonym">Monacrosporium haptotylum</name>
    <dbReference type="NCBI Taxonomy" id="1284197"/>
    <lineage>
        <taxon>Eukaryota</taxon>
        <taxon>Fungi</taxon>
        <taxon>Dikarya</taxon>
        <taxon>Ascomycota</taxon>
        <taxon>Pezizomycotina</taxon>
        <taxon>Orbiliomycetes</taxon>
        <taxon>Orbiliales</taxon>
        <taxon>Orbiliaceae</taxon>
        <taxon>Dactylellina</taxon>
    </lineage>
</organism>
<dbReference type="HOGENOM" id="CLU_456309_0_0_1"/>
<comment type="caution">
    <text evidence="3">The sequence shown here is derived from an EMBL/GenBank/DDBJ whole genome shotgun (WGS) entry which is preliminary data.</text>
</comment>
<reference evidence="4" key="2">
    <citation type="submission" date="2013-04" db="EMBL/GenBank/DDBJ databases">
        <title>Genomic mechanisms accounting for the adaptation to parasitism in nematode-trapping fungi.</title>
        <authorList>
            <person name="Ahren D.G."/>
        </authorList>
    </citation>
    <scope>NUCLEOTIDE SEQUENCE [LARGE SCALE GENOMIC DNA]</scope>
    <source>
        <strain evidence="4">CBS 200.50</strain>
    </source>
</reference>
<dbReference type="OMA" id="VEHEIFR"/>
<protein>
    <recommendedName>
        <fullName evidence="2">DUF7029 domain-containing protein</fullName>
    </recommendedName>
</protein>
<dbReference type="OrthoDB" id="5303754at2759"/>
<feature type="signal peptide" evidence="1">
    <location>
        <begin position="1"/>
        <end position="20"/>
    </location>
</feature>
<dbReference type="InterPro" id="IPR054293">
    <property type="entry name" value="DUF7029"/>
</dbReference>
<keyword evidence="4" id="KW-1185">Reference proteome</keyword>
<feature type="chain" id="PRO_5004560425" description="DUF7029 domain-containing protein" evidence="1">
    <location>
        <begin position="21"/>
        <end position="587"/>
    </location>
</feature>
<evidence type="ECO:0000259" key="2">
    <source>
        <dbReference type="Pfam" id="PF22974"/>
    </source>
</evidence>
<dbReference type="Proteomes" id="UP000015100">
    <property type="component" value="Unassembled WGS sequence"/>
</dbReference>
<accession>S8AEH3</accession>
<name>S8AEH3_DACHA</name>
<reference evidence="3 4" key="1">
    <citation type="journal article" date="2013" name="PLoS Genet.">
        <title>Genomic mechanisms accounting for the adaptation to parasitism in nematode-trapping fungi.</title>
        <authorList>
            <person name="Meerupati T."/>
            <person name="Andersson K.M."/>
            <person name="Friman E."/>
            <person name="Kumar D."/>
            <person name="Tunlid A."/>
            <person name="Ahren D."/>
        </authorList>
    </citation>
    <scope>NUCLEOTIDE SEQUENCE [LARGE SCALE GENOMIC DNA]</scope>
    <source>
        <strain evidence="3 4">CBS 200.50</strain>
    </source>
</reference>
<dbReference type="AlphaFoldDB" id="S8AEH3"/>
<dbReference type="Pfam" id="PF22974">
    <property type="entry name" value="DUF7029"/>
    <property type="match status" value="1"/>
</dbReference>
<sequence length="587" mass="61655">MHSKLSFAAAALFGAASVAAAPTSSCNADNLLRLLRGKSASASSFCATYTTAPATAGQAYPTWLSAYTTSTSRVSSACSCLATAPPTTSAPSTLTFGSYEPPKPTETSSVPTQVANPLPTITGAPIPLNTAAFSDSVPPAPTKEVYFGNLGDDNSTALVAHVSYVADDASPLVNLDDLIGGLNGFPVCGSNSISLKFTTTPNRDLAASKWTSKFTLVTSGGNYCGAEGEHNFFKVSSASSSGSDTITLSTTQVDIKDALASFDSSFGTFNISDPAPSSVKRSLEKRDTISAKAIWAQIVNFISNGATKRVTTPQWSYDFTSTNLFQVNVDGFSGSVTCNNCGITGAVQLFGQVSFDVKNLLATGAILGFDLVNPYFNLDMGVGWRLEYSKTIEVPIFTIVPWSVEIPHILTIEPAASLIASINMQIKSAFQIKNLGFEGSWETLSIGYNLLTKLPVVSGNIIPKITYRTPIFNNGVSLYGNQEADVTVWLGPRLGLEIDILSGAAHGEAKIEVQFPAINVGAKLDDLSKCPGASGNDMCVYVHSDALIRGVASAGAGLVGVGDVGVEHELFKYNLGTIVDDHFLIDI</sequence>
<evidence type="ECO:0000313" key="3">
    <source>
        <dbReference type="EMBL" id="EPS39541.1"/>
    </source>
</evidence>
<feature type="domain" description="DUF7029" evidence="2">
    <location>
        <begin position="166"/>
        <end position="263"/>
    </location>
</feature>
<dbReference type="EMBL" id="AQGS01000467">
    <property type="protein sequence ID" value="EPS39541.1"/>
    <property type="molecule type" value="Genomic_DNA"/>
</dbReference>
<evidence type="ECO:0000256" key="1">
    <source>
        <dbReference type="SAM" id="SignalP"/>
    </source>
</evidence>
<keyword evidence="1" id="KW-0732">Signal</keyword>